<gene>
    <name evidence="1" type="ORF">PPSC2_163</name>
</gene>
<dbReference type="EMBL" id="MF893340">
    <property type="protein sequence ID" value="ATN92926.1"/>
    <property type="molecule type" value="Genomic_DNA"/>
</dbReference>
<organism evidence="1 2">
    <name type="scientific">Pseudomonas phage PPSC2</name>
    <dbReference type="NCBI Taxonomy" id="2041350"/>
    <lineage>
        <taxon>Viruses</taxon>
        <taxon>Duplodnaviria</taxon>
        <taxon>Heunggongvirae</taxon>
        <taxon>Uroviricota</taxon>
        <taxon>Caudoviricetes</taxon>
        <taxon>Vandenendeviridae</taxon>
        <taxon>Gorskivirinae</taxon>
        <taxon>Shenlongvirus</taxon>
        <taxon>Shenlongvirus PPSC2</taxon>
    </lineage>
</organism>
<protein>
    <submittedName>
        <fullName evidence="1">PhoH-like protein</fullName>
    </submittedName>
</protein>
<accession>A0A2R2YAY3</accession>
<dbReference type="InterPro" id="IPR055799">
    <property type="entry name" value="DUF7375"/>
</dbReference>
<name>A0A2R2YAY3_9CAUD</name>
<evidence type="ECO:0000313" key="1">
    <source>
        <dbReference type="EMBL" id="ATN92926.1"/>
    </source>
</evidence>
<proteinExistence type="predicted"/>
<keyword evidence="2" id="KW-1185">Reference proteome</keyword>
<evidence type="ECO:0000313" key="2">
    <source>
        <dbReference type="Proteomes" id="UP000244827"/>
    </source>
</evidence>
<dbReference type="Pfam" id="PF24090">
    <property type="entry name" value="DUF7375"/>
    <property type="match status" value="1"/>
</dbReference>
<dbReference type="Proteomes" id="UP000244827">
    <property type="component" value="Segment"/>
</dbReference>
<sequence>MTEQIKAVKLTKAQREFFYEFAKNDLSNALFPILSAQGLELTPELAAELLAMIDLTSYTEIVGKAFLEKVDFAALKRVDKVMKSDEFNQVIFASHLVSEAVHDERIRILLALIPEAEDAE</sequence>
<reference evidence="1 2" key="1">
    <citation type="journal article" date="2018" name="Arch. Virol.">
        <title>Genomic characterization and phylogenetic analysis of the novel Pseudomonas phage PPSC2.</title>
        <authorList>
            <person name="Wu X."/>
            <person name="Wu Y."/>
            <person name="Tang Y."/>
            <person name="Gan B."/>
        </authorList>
    </citation>
    <scope>NUCLEOTIDE SEQUENCE [LARGE SCALE GENOMIC DNA]</scope>
</reference>